<evidence type="ECO:0000313" key="3">
    <source>
        <dbReference type="Proteomes" id="UP000006727"/>
    </source>
</evidence>
<accession>A0A2K1IC22</accession>
<dbReference type="Gramene" id="Pp3c26_6631V3.1">
    <property type="protein sequence ID" value="PAC:32917276.CDS.1"/>
    <property type="gene ID" value="Pp3c26_6631"/>
</dbReference>
<keyword evidence="3" id="KW-1185">Reference proteome</keyword>
<dbReference type="InParanoid" id="A0A2K1IC22"/>
<name>A0A2K1IC22_PHYPA</name>
<proteinExistence type="predicted"/>
<dbReference type="EMBL" id="ABEU02000026">
    <property type="protein sequence ID" value="PNR26840.1"/>
    <property type="molecule type" value="Genomic_DNA"/>
</dbReference>
<gene>
    <name evidence="1" type="ORF">PHYPA_030321</name>
</gene>
<reference evidence="1 3" key="2">
    <citation type="journal article" date="2018" name="Plant J.">
        <title>The Physcomitrella patens chromosome-scale assembly reveals moss genome structure and evolution.</title>
        <authorList>
            <person name="Lang D."/>
            <person name="Ullrich K.K."/>
            <person name="Murat F."/>
            <person name="Fuchs J."/>
            <person name="Jenkins J."/>
            <person name="Haas F.B."/>
            <person name="Piednoel M."/>
            <person name="Gundlach H."/>
            <person name="Van Bel M."/>
            <person name="Meyberg R."/>
            <person name="Vives C."/>
            <person name="Morata J."/>
            <person name="Symeonidi A."/>
            <person name="Hiss M."/>
            <person name="Muchero W."/>
            <person name="Kamisugi Y."/>
            <person name="Saleh O."/>
            <person name="Blanc G."/>
            <person name="Decker E.L."/>
            <person name="van Gessel N."/>
            <person name="Grimwood J."/>
            <person name="Hayes R.D."/>
            <person name="Graham S.W."/>
            <person name="Gunter L.E."/>
            <person name="McDaniel S.F."/>
            <person name="Hoernstein S.N.W."/>
            <person name="Larsson A."/>
            <person name="Li F.W."/>
            <person name="Perroud P.F."/>
            <person name="Phillips J."/>
            <person name="Ranjan P."/>
            <person name="Rokshar D.S."/>
            <person name="Rothfels C.J."/>
            <person name="Schneider L."/>
            <person name="Shu S."/>
            <person name="Stevenson D.W."/>
            <person name="Thummler F."/>
            <person name="Tillich M."/>
            <person name="Villarreal Aguilar J.C."/>
            <person name="Widiez T."/>
            <person name="Wong G.K."/>
            <person name="Wymore A."/>
            <person name="Zhang Y."/>
            <person name="Zimmer A.D."/>
            <person name="Quatrano R.S."/>
            <person name="Mayer K.F.X."/>
            <person name="Goodstein D."/>
            <person name="Casacuberta J.M."/>
            <person name="Vandepoele K."/>
            <person name="Reski R."/>
            <person name="Cuming A.C."/>
            <person name="Tuskan G.A."/>
            <person name="Maumus F."/>
            <person name="Salse J."/>
            <person name="Schmutz J."/>
            <person name="Rensing S.A."/>
        </authorList>
    </citation>
    <scope>NUCLEOTIDE SEQUENCE [LARGE SCALE GENOMIC DNA]</scope>
    <source>
        <strain evidence="2 3">cv. Gransden 2004</strain>
    </source>
</reference>
<dbReference type="Gramene" id="Pp3c26_6630V3.1">
    <property type="protein sequence ID" value="PAC:32917713.CDS.1"/>
    <property type="gene ID" value="Pp3c26_6630"/>
</dbReference>
<dbReference type="EnsemblPlants" id="Pp3c26_6630V3.1">
    <property type="protein sequence ID" value="PAC:32917713.CDS.1"/>
    <property type="gene ID" value="Pp3c26_6630"/>
</dbReference>
<reference evidence="2" key="3">
    <citation type="submission" date="2020-12" db="UniProtKB">
        <authorList>
            <consortium name="EnsemblPlants"/>
        </authorList>
    </citation>
    <scope>IDENTIFICATION</scope>
</reference>
<dbReference type="EnsemblPlants" id="Pp3c26_6631V3.1">
    <property type="protein sequence ID" value="PAC:32917276.CDS.1"/>
    <property type="gene ID" value="Pp3c26_6631"/>
</dbReference>
<reference evidence="1 3" key="1">
    <citation type="journal article" date="2008" name="Science">
        <title>The Physcomitrella genome reveals evolutionary insights into the conquest of land by plants.</title>
        <authorList>
            <person name="Rensing S."/>
            <person name="Lang D."/>
            <person name="Zimmer A."/>
            <person name="Terry A."/>
            <person name="Salamov A."/>
            <person name="Shapiro H."/>
            <person name="Nishiyama T."/>
            <person name="Perroud P.-F."/>
            <person name="Lindquist E."/>
            <person name="Kamisugi Y."/>
            <person name="Tanahashi T."/>
            <person name="Sakakibara K."/>
            <person name="Fujita T."/>
            <person name="Oishi K."/>
            <person name="Shin-I T."/>
            <person name="Kuroki Y."/>
            <person name="Toyoda A."/>
            <person name="Suzuki Y."/>
            <person name="Hashimoto A."/>
            <person name="Yamaguchi K."/>
            <person name="Sugano A."/>
            <person name="Kohara Y."/>
            <person name="Fujiyama A."/>
            <person name="Anterola A."/>
            <person name="Aoki S."/>
            <person name="Ashton N."/>
            <person name="Barbazuk W.B."/>
            <person name="Barker E."/>
            <person name="Bennetzen J."/>
            <person name="Bezanilla M."/>
            <person name="Blankenship R."/>
            <person name="Cho S.H."/>
            <person name="Dutcher S."/>
            <person name="Estelle M."/>
            <person name="Fawcett J.A."/>
            <person name="Gundlach H."/>
            <person name="Hanada K."/>
            <person name="Heyl A."/>
            <person name="Hicks K.A."/>
            <person name="Hugh J."/>
            <person name="Lohr M."/>
            <person name="Mayer K."/>
            <person name="Melkozernov A."/>
            <person name="Murata T."/>
            <person name="Nelson D."/>
            <person name="Pils B."/>
            <person name="Prigge M."/>
            <person name="Reiss B."/>
            <person name="Renner T."/>
            <person name="Rombauts S."/>
            <person name="Rushton P."/>
            <person name="Sanderfoot A."/>
            <person name="Schween G."/>
            <person name="Shiu S.-H."/>
            <person name="Stueber K."/>
            <person name="Theodoulou F.L."/>
            <person name="Tu H."/>
            <person name="Van de Peer Y."/>
            <person name="Verrier P.J."/>
            <person name="Waters E."/>
            <person name="Wood A."/>
            <person name="Yang L."/>
            <person name="Cove D."/>
            <person name="Cuming A."/>
            <person name="Hasebe M."/>
            <person name="Lucas S."/>
            <person name="Mishler D.B."/>
            <person name="Reski R."/>
            <person name="Grigoriev I."/>
            <person name="Quatrano R.S."/>
            <person name="Boore J.L."/>
        </authorList>
    </citation>
    <scope>NUCLEOTIDE SEQUENCE [LARGE SCALE GENOMIC DNA]</scope>
    <source>
        <strain evidence="2 3">cv. Gransden 2004</strain>
    </source>
</reference>
<organism evidence="1">
    <name type="scientific">Physcomitrium patens</name>
    <name type="common">Spreading-leaved earth moss</name>
    <name type="synonym">Physcomitrella patens</name>
    <dbReference type="NCBI Taxonomy" id="3218"/>
    <lineage>
        <taxon>Eukaryota</taxon>
        <taxon>Viridiplantae</taxon>
        <taxon>Streptophyta</taxon>
        <taxon>Embryophyta</taxon>
        <taxon>Bryophyta</taxon>
        <taxon>Bryophytina</taxon>
        <taxon>Bryopsida</taxon>
        <taxon>Funariidae</taxon>
        <taxon>Funariales</taxon>
        <taxon>Funariaceae</taxon>
        <taxon>Physcomitrium</taxon>
    </lineage>
</organism>
<evidence type="ECO:0000313" key="2">
    <source>
        <dbReference type="EnsemblPlants" id="PAC:32917276.CDS.1"/>
    </source>
</evidence>
<sequence>MGTLSVPCPNCTSRFMETTHSEEYTASAACRLRKLAGNVLGTAGLFPAPPLT</sequence>
<protein>
    <submittedName>
        <fullName evidence="1 2">Uncharacterized protein</fullName>
    </submittedName>
</protein>
<evidence type="ECO:0000313" key="1">
    <source>
        <dbReference type="EMBL" id="PNR26840.1"/>
    </source>
</evidence>
<dbReference type="AlphaFoldDB" id="A0A2K1IC22"/>
<dbReference type="Proteomes" id="UP000006727">
    <property type="component" value="Chromosome 26"/>
</dbReference>